<dbReference type="Proteomes" id="UP000820818">
    <property type="component" value="Linkage Group LG2"/>
</dbReference>
<sequence>MEVHMDCEASLEQHRDWAKLLRSMENTGMVRISIPNTIHAEIKNKYISSPIYTVEKEFVLYPESNAAGKEEAVIIVLVALGCWTMTSQSIHVSYRYASAQYSRVTPPSADGLIMTSNLRPNRWTSFNATSSNDTVNRRIFFHETSGHNNSACNICCAVESVAKHIPYQPVQLFIQPFKDGCPGNGLSSGHPSALFHNSPCLDVRKSTRPAMTCKYSFKFNKL</sequence>
<protein>
    <submittedName>
        <fullName evidence="1">Uncharacterized protein</fullName>
    </submittedName>
</protein>
<evidence type="ECO:0000313" key="1">
    <source>
        <dbReference type="EMBL" id="KAI9562631.1"/>
    </source>
</evidence>
<reference evidence="1 2" key="1">
    <citation type="submission" date="2022-05" db="EMBL/GenBank/DDBJ databases">
        <title>A multi-omics perspective on studying reproductive biology in Daphnia sinensis.</title>
        <authorList>
            <person name="Jia J."/>
        </authorList>
    </citation>
    <scope>NUCLEOTIDE SEQUENCE [LARGE SCALE GENOMIC DNA]</scope>
    <source>
        <strain evidence="1 2">WSL</strain>
    </source>
</reference>
<evidence type="ECO:0000313" key="2">
    <source>
        <dbReference type="Proteomes" id="UP000820818"/>
    </source>
</evidence>
<dbReference type="AlphaFoldDB" id="A0AAD5LH76"/>
<organism evidence="1 2">
    <name type="scientific">Daphnia sinensis</name>
    <dbReference type="NCBI Taxonomy" id="1820382"/>
    <lineage>
        <taxon>Eukaryota</taxon>
        <taxon>Metazoa</taxon>
        <taxon>Ecdysozoa</taxon>
        <taxon>Arthropoda</taxon>
        <taxon>Crustacea</taxon>
        <taxon>Branchiopoda</taxon>
        <taxon>Diplostraca</taxon>
        <taxon>Cladocera</taxon>
        <taxon>Anomopoda</taxon>
        <taxon>Daphniidae</taxon>
        <taxon>Daphnia</taxon>
        <taxon>Daphnia similis group</taxon>
    </lineage>
</organism>
<keyword evidence="2" id="KW-1185">Reference proteome</keyword>
<gene>
    <name evidence="1" type="ORF">GHT06_010085</name>
</gene>
<accession>A0AAD5LH76</accession>
<dbReference type="EMBL" id="WJBH02000002">
    <property type="protein sequence ID" value="KAI9562631.1"/>
    <property type="molecule type" value="Genomic_DNA"/>
</dbReference>
<comment type="caution">
    <text evidence="1">The sequence shown here is derived from an EMBL/GenBank/DDBJ whole genome shotgun (WGS) entry which is preliminary data.</text>
</comment>
<name>A0AAD5LH76_9CRUS</name>
<proteinExistence type="predicted"/>